<evidence type="ECO:0000256" key="1">
    <source>
        <dbReference type="ARBA" id="ARBA00007637"/>
    </source>
</evidence>
<accession>A0A1J4SCQ5</accession>
<dbReference type="PANTHER" id="PTHR43000">
    <property type="entry name" value="DTDP-D-GLUCOSE 4,6-DEHYDRATASE-RELATED"/>
    <property type="match status" value="1"/>
</dbReference>
<name>A0A1J4SCQ5_9BACT</name>
<feature type="domain" description="NAD-dependent epimerase/dehydratase" evidence="2">
    <location>
        <begin position="2"/>
        <end position="242"/>
    </location>
</feature>
<evidence type="ECO:0000313" key="3">
    <source>
        <dbReference type="EMBL" id="OIN97241.1"/>
    </source>
</evidence>
<dbReference type="InterPro" id="IPR001509">
    <property type="entry name" value="Epimerase_deHydtase"/>
</dbReference>
<protein>
    <recommendedName>
        <fullName evidence="2">NAD-dependent epimerase/dehydratase domain-containing protein</fullName>
    </recommendedName>
</protein>
<dbReference type="STRING" id="1817893.AUJ66_03975"/>
<evidence type="ECO:0000259" key="2">
    <source>
        <dbReference type="Pfam" id="PF01370"/>
    </source>
</evidence>
<dbReference type="Proteomes" id="UP000182278">
    <property type="component" value="Unassembled WGS sequence"/>
</dbReference>
<dbReference type="Gene3D" id="3.40.50.720">
    <property type="entry name" value="NAD(P)-binding Rossmann-like Domain"/>
    <property type="match status" value="1"/>
</dbReference>
<evidence type="ECO:0000313" key="4">
    <source>
        <dbReference type="Proteomes" id="UP000182278"/>
    </source>
</evidence>
<dbReference type="InterPro" id="IPR002347">
    <property type="entry name" value="SDR_fam"/>
</dbReference>
<dbReference type="InterPro" id="IPR036291">
    <property type="entry name" value="NAD(P)-bd_dom_sf"/>
</dbReference>
<dbReference type="AlphaFoldDB" id="A0A1J4SCQ5"/>
<comment type="caution">
    <text evidence="3">The sequence shown here is derived from an EMBL/GenBank/DDBJ whole genome shotgun (WGS) entry which is preliminary data.</text>
</comment>
<dbReference type="EMBL" id="MNUO01000057">
    <property type="protein sequence ID" value="OIN97241.1"/>
    <property type="molecule type" value="Genomic_DNA"/>
</dbReference>
<reference evidence="3 4" key="1">
    <citation type="journal article" date="2016" name="Environ. Microbiol.">
        <title>Genomic resolution of a cold subsurface aquifer community provides metabolic insights for novel microbes adapted to high CO concentrations.</title>
        <authorList>
            <person name="Probst A.J."/>
            <person name="Castelle C.J."/>
            <person name="Singh A."/>
            <person name="Brown C.T."/>
            <person name="Anantharaman K."/>
            <person name="Sharon I."/>
            <person name="Hug L.A."/>
            <person name="Burstein D."/>
            <person name="Emerson J.B."/>
            <person name="Thomas B.C."/>
            <person name="Banfield J.F."/>
        </authorList>
    </citation>
    <scope>NUCLEOTIDE SEQUENCE [LARGE SCALE GENOMIC DNA]</scope>
    <source>
        <strain evidence="3">CG1_02_38_46</strain>
    </source>
</reference>
<dbReference type="PRINTS" id="PR00081">
    <property type="entry name" value="GDHRDH"/>
</dbReference>
<proteinExistence type="inferred from homology"/>
<gene>
    <name evidence="3" type="ORF">AUJ66_03975</name>
</gene>
<comment type="similarity">
    <text evidence="1">Belongs to the NAD(P)-dependent epimerase/dehydratase family.</text>
</comment>
<sequence length="335" mass="37999">MVIVTGASGFVGRYCVKTLIKRGYEVLATAKSEKAENFYKHSKIPFVRVDITNPEDFKKLPQGGVKAIVHTAGLLSIDRHPAKAYFMVNAYGTYNMLEYAVKTNAETFVYTMTHSDVNRAGELYITEDTPRRFGGKETTKYIASKVAAANLVEAFTIEYGIRGISLRLPGIRGWGSRTVAYWEGKEEKFIFNIFVEKAIKSEPIEIWGEHDTKRDLIYIKNIVDGIIGSLKSEKAVGLYNLGSGQGLTIEDEAKAIIKAFSPFKRPSKLVYLPDVEEVRKRSYVFVIDKAKRDFGYVPKFTYEEAMLDMKRDMEKAGKESPWDEWTLENMDVIEI</sequence>
<dbReference type="SUPFAM" id="SSF51735">
    <property type="entry name" value="NAD(P)-binding Rossmann-fold domains"/>
    <property type="match status" value="1"/>
</dbReference>
<organism evidence="3 4">
    <name type="scientific">Candidatus Desantisbacteria bacterium CG1_02_38_46</name>
    <dbReference type="NCBI Taxonomy" id="1817893"/>
    <lineage>
        <taxon>Bacteria</taxon>
        <taxon>Candidatus Desantisiibacteriota</taxon>
    </lineage>
</organism>
<dbReference type="Pfam" id="PF01370">
    <property type="entry name" value="Epimerase"/>
    <property type="match status" value="1"/>
</dbReference>